<dbReference type="InterPro" id="IPR022775">
    <property type="entry name" value="AP_mu_sigma_su"/>
</dbReference>
<dbReference type="InterPro" id="IPR028565">
    <property type="entry name" value="MHD"/>
</dbReference>
<dbReference type="HOGENOM" id="CLU_017139_0_0_1"/>
<comment type="similarity">
    <text evidence="5">Belongs to the adaptor complexes medium subunit family.</text>
</comment>
<dbReference type="InterPro" id="IPR011012">
    <property type="entry name" value="Longin-like_dom_sf"/>
</dbReference>
<dbReference type="Gene3D" id="3.30.450.60">
    <property type="match status" value="1"/>
</dbReference>
<protein>
    <recommendedName>
        <fullName evidence="6">MHD domain-containing protein</fullName>
    </recommendedName>
</protein>
<dbReference type="SUPFAM" id="SSF49447">
    <property type="entry name" value="Second domain of Mu2 adaptin subunit (ap50) of ap2 adaptor"/>
    <property type="match status" value="1"/>
</dbReference>
<dbReference type="Gene3D" id="2.60.40.1170">
    <property type="entry name" value="Mu homology domain, subdomain B"/>
    <property type="match status" value="3"/>
</dbReference>
<dbReference type="AlphaFoldDB" id="W3X899"/>
<dbReference type="InterPro" id="IPR036168">
    <property type="entry name" value="AP2_Mu_C_sf"/>
</dbReference>
<name>W3X899_PESFW</name>
<sequence>MTGVIEALHIFDEHKRAILSHTYNARPLSAAHLLPLYLDHPAPRPNLIYLPNTNPPTLVFSLEHANLLYLATASSEIEPLLVLEFLHRIIDVLEEFLGAPVLAHKIEANYDVVAQLLTEMCDAGMVNTTEPNALRDAVEVEGLLGKLFGSLNLPNKPGLTPSLNTPSIPSLAAQNAPALPWRRANVRHTSNELYADVVESLTVTLAPSGRPIAAFANGTIAFTSKVSGVPDITMSLTGREGKHNLRNVMELPVFHPCVRLNRWRESPGDLSFIPPDGRFILAGYEVDLLPSTNNSGGLGSNNLQLPISLEVKTGLGAAGADFDIRLNIHRIPGGPGALGPSGRGGASGGRAFGGPHAGTVASPSLHDVIVTVPLPSEVRNLSDVRPSKGDANYNPGDRSLEWYIPQKELTSGTPYYSLKATVLGPLADDEIQDDPTGFGFGKDYSYEEPYQSTASPTTVKQQSGSEVDKEAKKIAQNKILMPSSASVSFSVKGWIPSGIKIESINVDTKKSRGLGEGVKPYKGVKYLTISKGGVEIRC</sequence>
<feature type="domain" description="MHD" evidence="6">
    <location>
        <begin position="190"/>
        <end position="537"/>
    </location>
</feature>
<evidence type="ECO:0000256" key="1">
    <source>
        <dbReference type="ARBA" id="ARBA00004308"/>
    </source>
</evidence>
<dbReference type="RefSeq" id="XP_007833411.1">
    <property type="nucleotide sequence ID" value="XM_007835220.1"/>
</dbReference>
<dbReference type="GO" id="GO:0006886">
    <property type="term" value="P:intracellular protein transport"/>
    <property type="evidence" value="ECO:0007669"/>
    <property type="project" value="UniProtKB-UniRule"/>
</dbReference>
<dbReference type="OrthoDB" id="870at2759"/>
<comment type="subcellular location">
    <subcellularLocation>
        <location evidence="1">Endomembrane system</location>
    </subcellularLocation>
</comment>
<dbReference type="Proteomes" id="UP000030651">
    <property type="component" value="Unassembled WGS sequence"/>
</dbReference>
<dbReference type="PROSITE" id="PS51072">
    <property type="entry name" value="MHD"/>
    <property type="match status" value="1"/>
</dbReference>
<keyword evidence="4" id="KW-0472">Membrane</keyword>
<evidence type="ECO:0000313" key="7">
    <source>
        <dbReference type="EMBL" id="ETS81637.1"/>
    </source>
</evidence>
<dbReference type="PANTHER" id="PTHR10529">
    <property type="entry name" value="AP COMPLEX SUBUNIT MU"/>
    <property type="match status" value="1"/>
</dbReference>
<dbReference type="KEGG" id="pfy:PFICI_06639"/>
<accession>W3X899</accession>
<evidence type="ECO:0000256" key="2">
    <source>
        <dbReference type="ARBA" id="ARBA00022448"/>
    </source>
</evidence>
<dbReference type="InterPro" id="IPR001392">
    <property type="entry name" value="Clathrin_mu"/>
</dbReference>
<dbReference type="Pfam" id="PF01217">
    <property type="entry name" value="Clat_adaptor_s"/>
    <property type="match status" value="1"/>
</dbReference>
<dbReference type="EMBL" id="KI912112">
    <property type="protein sequence ID" value="ETS81637.1"/>
    <property type="molecule type" value="Genomic_DNA"/>
</dbReference>
<evidence type="ECO:0000256" key="3">
    <source>
        <dbReference type="ARBA" id="ARBA00022927"/>
    </source>
</evidence>
<evidence type="ECO:0000259" key="6">
    <source>
        <dbReference type="PROSITE" id="PS51072"/>
    </source>
</evidence>
<dbReference type="InterPro" id="IPR050431">
    <property type="entry name" value="Adaptor_comp_med_subunit"/>
</dbReference>
<dbReference type="OMA" id="LNEMCDG"/>
<dbReference type="GO" id="GO:0030131">
    <property type="term" value="C:clathrin adaptor complex"/>
    <property type="evidence" value="ECO:0007669"/>
    <property type="project" value="UniProtKB-UniRule"/>
</dbReference>
<dbReference type="eggNOG" id="KOG2740">
    <property type="taxonomic scope" value="Eukaryota"/>
</dbReference>
<dbReference type="CDD" id="cd14837">
    <property type="entry name" value="AP3_Mu_N"/>
    <property type="match status" value="1"/>
</dbReference>
<dbReference type="PIRSF" id="PIRSF005992">
    <property type="entry name" value="Clathrin_mu"/>
    <property type="match status" value="1"/>
</dbReference>
<keyword evidence="3 5" id="KW-0653">Protein transport</keyword>
<reference evidence="8" key="1">
    <citation type="journal article" date="2015" name="BMC Genomics">
        <title>Genomic and transcriptomic analysis of the endophytic fungus Pestalotiopsis fici reveals its lifestyle and high potential for synthesis of natural products.</title>
        <authorList>
            <person name="Wang X."/>
            <person name="Zhang X."/>
            <person name="Liu L."/>
            <person name="Xiang M."/>
            <person name="Wang W."/>
            <person name="Sun X."/>
            <person name="Che Y."/>
            <person name="Guo L."/>
            <person name="Liu G."/>
            <person name="Guo L."/>
            <person name="Wang C."/>
            <person name="Yin W.B."/>
            <person name="Stadler M."/>
            <person name="Zhang X."/>
            <person name="Liu X."/>
        </authorList>
    </citation>
    <scope>NUCLEOTIDE SEQUENCE [LARGE SCALE GENOMIC DNA]</scope>
    <source>
        <strain evidence="8">W106-1 / CGMCC3.15140</strain>
    </source>
</reference>
<dbReference type="Pfam" id="PF00928">
    <property type="entry name" value="Adap_comp_sub"/>
    <property type="match status" value="1"/>
</dbReference>
<dbReference type="InParanoid" id="W3X899"/>
<dbReference type="GO" id="GO:0016192">
    <property type="term" value="P:vesicle-mediated transport"/>
    <property type="evidence" value="ECO:0007669"/>
    <property type="project" value="InterPro"/>
</dbReference>
<dbReference type="GO" id="GO:0012505">
    <property type="term" value="C:endomembrane system"/>
    <property type="evidence" value="ECO:0007669"/>
    <property type="project" value="UniProtKB-SubCell"/>
</dbReference>
<dbReference type="GeneID" id="19271652"/>
<dbReference type="SUPFAM" id="SSF64356">
    <property type="entry name" value="SNARE-like"/>
    <property type="match status" value="1"/>
</dbReference>
<gene>
    <name evidence="7" type="ORF">PFICI_06639</name>
</gene>
<keyword evidence="8" id="KW-1185">Reference proteome</keyword>
<evidence type="ECO:0000256" key="5">
    <source>
        <dbReference type="PIRNR" id="PIRNR005992"/>
    </source>
</evidence>
<organism evidence="7 8">
    <name type="scientific">Pestalotiopsis fici (strain W106-1 / CGMCC3.15140)</name>
    <dbReference type="NCBI Taxonomy" id="1229662"/>
    <lineage>
        <taxon>Eukaryota</taxon>
        <taxon>Fungi</taxon>
        <taxon>Dikarya</taxon>
        <taxon>Ascomycota</taxon>
        <taxon>Pezizomycotina</taxon>
        <taxon>Sordariomycetes</taxon>
        <taxon>Xylariomycetidae</taxon>
        <taxon>Amphisphaeriales</taxon>
        <taxon>Sporocadaceae</taxon>
        <taxon>Pestalotiopsis</taxon>
    </lineage>
</organism>
<evidence type="ECO:0000313" key="8">
    <source>
        <dbReference type="Proteomes" id="UP000030651"/>
    </source>
</evidence>
<evidence type="ECO:0000256" key="4">
    <source>
        <dbReference type="ARBA" id="ARBA00023136"/>
    </source>
</evidence>
<keyword evidence="2 5" id="KW-0813">Transport</keyword>
<dbReference type="InterPro" id="IPR018240">
    <property type="entry name" value="Clathrin_mu_CS"/>
</dbReference>
<dbReference type="STRING" id="1229662.W3X899"/>
<dbReference type="PROSITE" id="PS00991">
    <property type="entry name" value="CLAT_ADAPTOR_M_2"/>
    <property type="match status" value="1"/>
</dbReference>
<proteinExistence type="inferred from homology"/>